<evidence type="ECO:0000259" key="3">
    <source>
        <dbReference type="PROSITE" id="PS50089"/>
    </source>
</evidence>
<accession>A0A218VSR5</accession>
<dbReference type="SMART" id="SM00184">
    <property type="entry name" value="RING"/>
    <property type="match status" value="1"/>
</dbReference>
<dbReference type="PROSITE" id="PS50089">
    <property type="entry name" value="ZF_RING_2"/>
    <property type="match status" value="1"/>
</dbReference>
<dbReference type="Pfam" id="PF13920">
    <property type="entry name" value="zf-C3HC4_3"/>
    <property type="match status" value="1"/>
</dbReference>
<dbReference type="PANTHER" id="PTHR15600">
    <property type="entry name" value="SACSIN"/>
    <property type="match status" value="1"/>
</dbReference>
<dbReference type="InterPro" id="IPR058210">
    <property type="entry name" value="SACS/Nov_dom"/>
</dbReference>
<feature type="compositionally biased region" description="Low complexity" evidence="2">
    <location>
        <begin position="4567"/>
        <end position="4578"/>
    </location>
</feature>
<dbReference type="GO" id="GO:0008270">
    <property type="term" value="F:zinc ion binding"/>
    <property type="evidence" value="ECO:0007669"/>
    <property type="project" value="UniProtKB-KW"/>
</dbReference>
<dbReference type="NCBIfam" id="NF047352">
    <property type="entry name" value="P_loop_sacsin"/>
    <property type="match status" value="2"/>
</dbReference>
<feature type="domain" description="RING-type" evidence="3">
    <location>
        <begin position="4676"/>
        <end position="4710"/>
    </location>
</feature>
<dbReference type="SUPFAM" id="SSF57850">
    <property type="entry name" value="RING/U-box"/>
    <property type="match status" value="1"/>
</dbReference>
<dbReference type="Gene3D" id="3.30.40.10">
    <property type="entry name" value="Zinc/RING finger domain, C3HC4 (zinc finger)"/>
    <property type="match status" value="1"/>
</dbReference>
<gene>
    <name evidence="4" type="ORF">CDL15_Pgr008046</name>
</gene>
<sequence length="4723" mass="526395">MDSPPLLIEDFGQKVDLTRRIREVLLNYPEGTTVLKEIIQNADDAGASSVRLCLDRRSHPSHSLLSPSLSHFQGPSLLAFNDAVFTDDDFISISRIGGSTKHSQASKTGRFGVGFNSVYHLTDLPSFVSGKYVVLFDPQGAYLPHVSSANPGKRIDFVSSSAISAYNDQFSPYCAFGCDMKTPFNGTLFRFPLRNAGQAAASKLSRQAYLEDDISSMFTQLYEEGVLTLLFLKCVSCIEMYIWDAGEFEPRKLYSCSVSLASGGTVWHRQAFLRLSKSVNLKEGEMDSFSLDFLSEASDGTLSERRADTFYIVQTMAPGSSRVGSFAATASKEYDIHLLPWASVAACVSPSSNSVLKLGGAFCFLPLPVRTGLPVQVNAYFEVSSNRRGIWYGDDMDRSGKIRSVWNRLLLEDVVAPAFVQMLLGVRQLLGPTESYYSLWPIGTFEEPWHLLVEHMYRNMANAPVLYSQVEQGRWVSPVEAFLHDAEFNKSKDLGDALVLLGMPVVCLSSLLFDMVLRYSSSSGTKVVTPATVRHYLRGCKTLSSLSRHPKLVLLEYCLEDLIDSDVGPHMYNLPLLPLANGGFGLFSDSSKRSPVYICNELEFMLLQGISDRVVDRSIPLHLLNRLAAIAESSETNLKVFTIHDLLQLFPSFVPADWKYKNRISWDPGHCHHHPSPSWFQLFWRYLKTHCEKLEFFCDWPILPSTSGHLYRASSQSRLIQVDSLTDEMQNILLKIGCKILNNNFGVEHQDLSQFLYPSDNAGILESIYDTISPNGGIDQTFQIVVAEERDKLRNFLLDFKWYLGEQAKEFPLQKCKMLPIYKVYSPGSQQNFQYSDLENPPKYLPPLDVPESLLGVEFIIISTDVEEDILSRYFGIKRMGKVRFYREQVFCRLTDLQPELRDSIMLSVLKNLPQLCHEEPLFRDCLRNLEFVPTLSGVVKCPSALYDPRVEELFALLENSDCFPHGSFQDAEVLDMLQGLGLRTSVCPETVLESARQVEQLMHKDNQKAYSRGKVLLSFLEVNALKWLPDKLEDEQSKVNRLFSLATTAFRPRNLKSDLEKFWSDLRMISWCPVLSAPPFQALPWPAASSAVAPPKHVRLERDLWLVSASFRILDGECSSTALSYGLGWSSPPGGAVIAAQLLELGKNNEVLTDSVLRRELALVMPRIYSILTGLLGSDEMDIVKAVLEGSRWIWVGDGFATSDEVVLDGPLHLAPYIRVIPIDLAVFRGLFLELGVREFLKPADYVDILGRMAMTKGSSPLDSQEMRAAILIVQHLSEVQVRDQQVKIYLPDVSGRLFPASDLVYNDAPWLLSSEDSDGSLGGGSKISLNAKRTPQKFVHGNISNDVADRLGVCSLRRILLAENADSMNLSLSGAAEAFGQHEALTTRLRHILEMYADGPGTLYELVQNAEDAGASEVIFLLDKTQYGTSSVLSPEMVDWQGPALYCFNDSVFSPQDLYAISRIGQESKLEKPFAIGRFGLGFNCVYHFTDIPSFVSGENIVMFDPHACHLPGISPSHPGLRIRFAGRNMLEQFPDQFSPFLRFGCDMLHPFPGTLFRFPLRSATVASRSQIKKESYAPEDVISLFASFSDSLSDSLLFLRNVKTITIFVKEGTGQQMQLLHRVQKNSVAEHHVNSQTLHHVFGFIDGDSRSGMDRDRFLKKLSDFVDKDLPYRCQKVVVSEEGSSDALLHFWITSECLGSGQLNNHFGSSSEKSNKFVPCSCIAAHLYSGTVENEMSDTGKLFQSALGSLKDTKDFEGRAFCFLPLPISTGLPVHVNAYFELSSNRRDIWFGNDMAGHGKRRSDWNIYLLEDVAAPAYGHLLEKLAVEIGPCDLYFSFWPTNVISEPWASMVRKLYSLIADFGVRVLYTKARGGQWISAKQAIFPDYNFPKSCELGEALSAAGLPLVTASKPLVGKFLESCSSLHFLSPQYLRNLLIRRCWNFMDRAGLILALEYCLFDLGAAIKSSSLHGLPLLPLADGSFTAFDKNGVGERIYIAQEDDEYSLLKDLIPKQLVDGGIPREVHLKLCVVAQTGDSNLSFLSCDLLEKLFFKVLPAEWRYSKQVTWSPGHEGHPSVEWLLLFWNYLKSSCHDLNVFSKWPVLPVGDSFLYMLVENSDVIRNDGWSENMCSLLQKVGCQFLRSDMPIEHPQLEKFVHPPTAAGILNALLSIAGKPERAVGLFGNASEGELHELKNFLLQSKWFSEDQLDERQISLIKYLPVFESYRSRKLVSLYGPVKWLKPDGVREDLLNDDFVRTETEKERDILKRFLGIGEPSKLEFYKDYVLNHMPDFLLQPGAISVILQDIKLLAAEDASVRCTFSVLPFVLAADGFWQPPSRLYDPRVPELKKILHAEAFFPAEEFSDPDNLETLSCIGLRRKLGFVGLLDCARAVAMLHDSGDSEAVKCGQNLLSLLDDVALQLSGEREEGKGNLLLNNIVTPDDTATDVEAYVDSPPKHDNLSLHNIENDSIYGIPADDKPEEEFWYEIRAIAWCPIWVNPPFEGIPWLKSATQVASPDAVRPKSQMWIVSSRMHILDGDCRSSYLLDKLGWMNTPGLEVLASQLIELSKLYGQLRSQSLEDPVFDDALQKGILSLYSKLQVYVGTGDLVVLKSMLDGVSCVWTGDDFVPVHALAFDSPVKFHPYLDAVPSELVEFEDLLLELGVRPSFDVWDYLRVLQHLQNDVRGSPLSMDQLNFVVRILEAVADYYSERSFSEASNAQVLAPDSSGILVCARDLVFNDAPWMETATVEKRFVHLSISNDLASKLGIQSVRSVSLVDEEMTKDLPCMDFSKIKELLAMFGSTEFLLFDLLELADCCKAKKFHVIVDKREHRHQSLLQQNLAEFQGPALVVILEGVTLSREEVSSLQLRPPWRMRGDTLNYGLGLLSCYALCDLLSIVSGGYFYMFDPRGVALAIPSSCAPAAKMFPLIGTNLTTRFRDQFSPLLIGQDMLWSSAASTLIRMPLSLECGKEGLESGMTRIKTFTDVLSEHASRALLFLKSVLQVSISTWDEGNLQPLEEYSVSIDYSVALARNPFSEKKWRKFQISRLFSSSNATTKVQMIDVNVHQGGNRGIERWLVVLSLGSGQTRNMALDRRYLAYTLTPVSGIAAQISRDGHPLECFPGNSILSPLPLSSSVNLPVTIFGCFLVCHNRGRYLFKHQDREASVEAWDDAGNQLIEAWNRELMSGVLDSYIEMVMEIQKLRREPSTSTLELIAVQALNSSLKIYGDGLYCFWPRSTLITQPSNDNPEEVFKADWKCLVERVIRPFYSRAVDLPVWQLYSGNLVKASEGMFLSQPGNGVAGNLLPSTVCDFVKEQYPVFSVPWELVSEIQAVGITVQEIKPKMVRDLLKDHSTSFVLRSVSTYLDVLEYCLSDIRVSESIDANRPDTSIHIGQGSSSHNAASSGDALEMVTTLGRAIFDFGRGVVEDIGRPGEMSVLRNSNATNNSGNRMGVDQRLLSLAAMLKGLPFPTATKHLTRLGLTELWLGSREQQKLMIPLAAKFIHSEALDRTLLIEVLSNPPLQSLLRLQKLSLPLLSSHMKYLFHDNWVGHVMGTNLAPWFSWESSSVSVSQVGPTPEWIRLFWKNFSGCGSLSDLTLFSDWPLIPAFLGRPILCRVKERCLIFVPPLVTDQSTMGIDVNDYQNESSVGHPSESSTIQSYLAAFEAVRQTYPWLPSLLNQCNIPIFDGHFMECAASCGCLPAPGQSLGQVIASKLVAARKAGYFPQLTSVSASDKDELVRLFANDFSCNDSNYGSEELEVLQSLPIYKTVIGSYTRLHNQGQCLISPNSFLKPYDDHCLSYTLASVEGKLVQALGIPEWPDQQILVRFGLPGYDGKTQSEQEDILIYLFMNWQDLQSDSSLVEALKETKFVKSADEFCTDLYKPKDLFDPSDALLTSVFSGERRKFPGERFTADGWLRILRKTGLRSASEADVIVECARRVEFLGADCIKSTGDLDDFAMDSTNPQNEIPMEVYSLAGSVVDAIFSNFAVLYGNNFCNTLGKIACIPAELGFPSIGGKKGGRRVFTSYNDAILLKDWPLAWSCAPILSRQNVIPPEYSWGSLHLRSPPAFPKVLKHLQVIGKNGGEDTLAHWPIASGMMTVDDASLEILKYLDKVWGTLSSADVMELQKVAFILAANGTRLVTANSLFARLPINLSPFAFELPGQYLPYVKLLKDLGLQDMLSIDSAKCLLLDLQRACGYQRLNPNELRAVVEILHYLCDEIVEGKVAGLVNWESAIIPDDGCRLVHAQTCVFVDSYGSQFVKYIDISRLRFVHPNLPDSICEALGIKKLSDVVIEELSDKDLQTLGQIGAVPLSAIRERMLSGSLQVAVWTVVKSMSRYTPSIGHLSLESVQNSLQLIGERLQFIKCISTRFRHLLSNMDITRAAKSSNILEWEEDSSQHRTLYFVNRSKDCILVAEPPTYVSILDVISTVVSQVLGSPIPLPIASLFISPEGSESALIDAMGLCSDKRELEQRRGSSGLVGEEILAQDALQVQFHPLRPFYRGEIVAWRLQNGEKLRYGRVPEDVSPSAGQALYRFKVETAPGVTAALLSSQVLSFKSVSVGSFSGPSTSSSESATESRKHVEALHGRGGLTNSSQAQQGQYGRVTAGELVQAVHELLSAAGVHVDVEKQSLLQNAISLQEVLEESRAALLHEQERAEAAAKEADAARAAWICRVCLTGEVDMAMVPCGHVLCRRCSSAVSRCPFCRVQVLSCLYTERWK</sequence>
<dbReference type="Pfam" id="PF25794">
    <property type="entry name" value="SACS"/>
    <property type="match status" value="3"/>
</dbReference>
<dbReference type="PANTHER" id="PTHR15600:SF42">
    <property type="entry name" value="SACSIN"/>
    <property type="match status" value="1"/>
</dbReference>
<reference evidence="5" key="1">
    <citation type="journal article" date="2017" name="Plant J.">
        <title>The pomegranate (Punica granatum L.) genome and the genomics of punicalagin biosynthesis.</title>
        <authorList>
            <person name="Qin G."/>
            <person name="Xu C."/>
            <person name="Ming R."/>
            <person name="Tang H."/>
            <person name="Guyot R."/>
            <person name="Kramer E.M."/>
            <person name="Hu Y."/>
            <person name="Yi X."/>
            <person name="Qi Y."/>
            <person name="Xu X."/>
            <person name="Gao Z."/>
            <person name="Pan H."/>
            <person name="Jian J."/>
            <person name="Tian Y."/>
            <person name="Yue Z."/>
            <person name="Xu Y."/>
        </authorList>
    </citation>
    <scope>NUCLEOTIDE SEQUENCE [LARGE SCALE GENOMIC DNA]</scope>
    <source>
        <strain evidence="5">cv. Dabenzi</strain>
    </source>
</reference>
<dbReference type="InterPro" id="IPR001841">
    <property type="entry name" value="Znf_RING"/>
</dbReference>
<organism evidence="4 5">
    <name type="scientific">Punica granatum</name>
    <name type="common">Pomegranate</name>
    <dbReference type="NCBI Taxonomy" id="22663"/>
    <lineage>
        <taxon>Eukaryota</taxon>
        <taxon>Viridiplantae</taxon>
        <taxon>Streptophyta</taxon>
        <taxon>Embryophyta</taxon>
        <taxon>Tracheophyta</taxon>
        <taxon>Spermatophyta</taxon>
        <taxon>Magnoliopsida</taxon>
        <taxon>eudicotyledons</taxon>
        <taxon>Gunneridae</taxon>
        <taxon>Pentapetalae</taxon>
        <taxon>rosids</taxon>
        <taxon>malvids</taxon>
        <taxon>Myrtales</taxon>
        <taxon>Lythraceae</taxon>
        <taxon>Punica</taxon>
    </lineage>
</organism>
<dbReference type="InterPro" id="IPR013083">
    <property type="entry name" value="Znf_RING/FYVE/PHD"/>
</dbReference>
<protein>
    <recommendedName>
        <fullName evidence="3">RING-type domain-containing protein</fullName>
    </recommendedName>
</protein>
<evidence type="ECO:0000313" key="5">
    <source>
        <dbReference type="Proteomes" id="UP000197138"/>
    </source>
</evidence>
<keyword evidence="1" id="KW-0863">Zinc-finger</keyword>
<evidence type="ECO:0000256" key="2">
    <source>
        <dbReference type="SAM" id="MobiDB-lite"/>
    </source>
</evidence>
<feature type="region of interest" description="Disordered" evidence="2">
    <location>
        <begin position="4567"/>
        <end position="4586"/>
    </location>
</feature>
<evidence type="ECO:0000313" key="4">
    <source>
        <dbReference type="EMBL" id="OWM63130.1"/>
    </source>
</evidence>
<keyword evidence="1" id="KW-0479">Metal-binding</keyword>
<dbReference type="InterPro" id="IPR036890">
    <property type="entry name" value="HATPase_C_sf"/>
</dbReference>
<name>A0A218VSR5_PUNGR</name>
<dbReference type="Proteomes" id="UP000197138">
    <property type="component" value="Unassembled WGS sequence"/>
</dbReference>
<dbReference type="SUPFAM" id="SSF55874">
    <property type="entry name" value="ATPase domain of HSP90 chaperone/DNA topoisomerase II/histidine kinase"/>
    <property type="match status" value="2"/>
</dbReference>
<dbReference type="EMBL" id="MTKT01006206">
    <property type="protein sequence ID" value="OWM63130.1"/>
    <property type="molecule type" value="Genomic_DNA"/>
</dbReference>
<proteinExistence type="predicted"/>
<dbReference type="InterPro" id="IPR052972">
    <property type="entry name" value="Sacsin_chaperone_reg"/>
</dbReference>
<comment type="caution">
    <text evidence="4">The sequence shown here is derived from an EMBL/GenBank/DDBJ whole genome shotgun (WGS) entry which is preliminary data.</text>
</comment>
<evidence type="ECO:0000256" key="1">
    <source>
        <dbReference type="PROSITE-ProRule" id="PRU00175"/>
    </source>
</evidence>
<keyword evidence="1" id="KW-0862">Zinc</keyword>
<dbReference type="GO" id="GO:0030544">
    <property type="term" value="F:Hsp70 protein binding"/>
    <property type="evidence" value="ECO:0007669"/>
    <property type="project" value="TreeGrafter"/>
</dbReference>